<dbReference type="InterPro" id="IPR049899">
    <property type="entry name" value="Znf_C2HC_C3H"/>
</dbReference>
<organism evidence="8 9">
    <name type="scientific">Ceratodon purpureus</name>
    <name type="common">Fire moss</name>
    <name type="synonym">Dicranum purpureum</name>
    <dbReference type="NCBI Taxonomy" id="3225"/>
    <lineage>
        <taxon>Eukaryota</taxon>
        <taxon>Viridiplantae</taxon>
        <taxon>Streptophyta</taxon>
        <taxon>Embryophyta</taxon>
        <taxon>Bryophyta</taxon>
        <taxon>Bryophytina</taxon>
        <taxon>Bryopsida</taxon>
        <taxon>Dicranidae</taxon>
        <taxon>Pseudoditrichales</taxon>
        <taxon>Ditrichaceae</taxon>
        <taxon>Ceratodon</taxon>
    </lineage>
</organism>
<evidence type="ECO:0000256" key="1">
    <source>
        <dbReference type="ARBA" id="ARBA00022723"/>
    </source>
</evidence>
<dbReference type="AlphaFoldDB" id="A0A8T0I955"/>
<proteinExistence type="predicted"/>
<dbReference type="PANTHER" id="PTHR13555">
    <property type="entry name" value="C2H2 ZINC FINGER CGI-62-RELATED"/>
    <property type="match status" value="1"/>
</dbReference>
<evidence type="ECO:0000256" key="6">
    <source>
        <dbReference type="SAM" id="MobiDB-lite"/>
    </source>
</evidence>
<reference evidence="8" key="1">
    <citation type="submission" date="2020-06" db="EMBL/GenBank/DDBJ databases">
        <title>WGS assembly of Ceratodon purpureus strain R40.</title>
        <authorList>
            <person name="Carey S.B."/>
            <person name="Jenkins J."/>
            <person name="Shu S."/>
            <person name="Lovell J.T."/>
            <person name="Sreedasyam A."/>
            <person name="Maumus F."/>
            <person name="Tiley G.P."/>
            <person name="Fernandez-Pozo N."/>
            <person name="Barry K."/>
            <person name="Chen C."/>
            <person name="Wang M."/>
            <person name="Lipzen A."/>
            <person name="Daum C."/>
            <person name="Saski C.A."/>
            <person name="Payton A.C."/>
            <person name="Mcbreen J.C."/>
            <person name="Conrad R.E."/>
            <person name="Kollar L.M."/>
            <person name="Olsson S."/>
            <person name="Huttunen S."/>
            <person name="Landis J.B."/>
            <person name="Wickett N.J."/>
            <person name="Johnson M.G."/>
            <person name="Rensing S.A."/>
            <person name="Grimwood J."/>
            <person name="Schmutz J."/>
            <person name="Mcdaniel S.F."/>
        </authorList>
    </citation>
    <scope>NUCLEOTIDE SEQUENCE</scope>
    <source>
        <strain evidence="8">R40</strain>
    </source>
</reference>
<evidence type="ECO:0000313" key="8">
    <source>
        <dbReference type="EMBL" id="KAG0579527.1"/>
    </source>
</evidence>
<name>A0A8T0I955_CERPU</name>
<keyword evidence="9" id="KW-1185">Reference proteome</keyword>
<feature type="region of interest" description="Disordered" evidence="6">
    <location>
        <begin position="29"/>
        <end position="69"/>
    </location>
</feature>
<keyword evidence="2" id="KW-0677">Repeat</keyword>
<dbReference type="InterPro" id="IPR026319">
    <property type="entry name" value="ZC2HC1A/B-like"/>
</dbReference>
<dbReference type="Proteomes" id="UP000822688">
    <property type="component" value="Chromosome 4"/>
</dbReference>
<keyword evidence="3 5" id="KW-0863">Zinc-finger</keyword>
<evidence type="ECO:0000256" key="3">
    <source>
        <dbReference type="ARBA" id="ARBA00022771"/>
    </source>
</evidence>
<feature type="domain" description="C2HC/C3H-type" evidence="7">
    <location>
        <begin position="1"/>
        <end position="29"/>
    </location>
</feature>
<dbReference type="EMBL" id="CM026424">
    <property type="protein sequence ID" value="KAG0579527.1"/>
    <property type="molecule type" value="Genomic_DNA"/>
</dbReference>
<dbReference type="PROSITE" id="PS52027">
    <property type="entry name" value="ZF_C2HC_C3H"/>
    <property type="match status" value="2"/>
</dbReference>
<evidence type="ECO:0000256" key="5">
    <source>
        <dbReference type="PROSITE-ProRule" id="PRU01371"/>
    </source>
</evidence>
<dbReference type="Pfam" id="PF13913">
    <property type="entry name" value="zf-C2HC_2"/>
    <property type="match status" value="2"/>
</dbReference>
<accession>A0A8T0I955</accession>
<feature type="region of interest" description="Disordered" evidence="6">
    <location>
        <begin position="99"/>
        <end position="119"/>
    </location>
</feature>
<protein>
    <recommendedName>
        <fullName evidence="7">C2HC/C3H-type domain-containing protein</fullName>
    </recommendedName>
</protein>
<keyword evidence="1" id="KW-0479">Metal-binding</keyword>
<sequence length="138" mass="14915">MLVCYLCSREFGSKSLPIHIPQCQKKWLQEEEQKPKKDRRPLPLPPAAEQPITTGGGAPSAQAIDDFNDEARAAFEASLEQCPNCQRRFVPKALTHHSKACTSKNPAKPAGTGLTPMSLTNRLVPGAIAGSQHGKASE</sequence>
<gene>
    <name evidence="8" type="ORF">KC19_4G104800</name>
</gene>
<dbReference type="PANTHER" id="PTHR13555:SF68">
    <property type="entry name" value="ZINC FINGER PROTEIN 474"/>
    <property type="match status" value="1"/>
</dbReference>
<keyword evidence="4" id="KW-0862">Zinc</keyword>
<dbReference type="GO" id="GO:0008270">
    <property type="term" value="F:zinc ion binding"/>
    <property type="evidence" value="ECO:0007669"/>
    <property type="project" value="UniProtKB-KW"/>
</dbReference>
<evidence type="ECO:0000256" key="4">
    <source>
        <dbReference type="ARBA" id="ARBA00022833"/>
    </source>
</evidence>
<feature type="domain" description="C2HC/C3H-type" evidence="7">
    <location>
        <begin position="78"/>
        <end position="107"/>
    </location>
</feature>
<evidence type="ECO:0000259" key="7">
    <source>
        <dbReference type="PROSITE" id="PS52027"/>
    </source>
</evidence>
<dbReference type="Gene3D" id="3.30.160.60">
    <property type="entry name" value="Classic Zinc Finger"/>
    <property type="match status" value="2"/>
</dbReference>
<evidence type="ECO:0000313" key="9">
    <source>
        <dbReference type="Proteomes" id="UP000822688"/>
    </source>
</evidence>
<evidence type="ECO:0000256" key="2">
    <source>
        <dbReference type="ARBA" id="ARBA00022737"/>
    </source>
</evidence>
<comment type="caution">
    <text evidence="8">The sequence shown here is derived from an EMBL/GenBank/DDBJ whole genome shotgun (WGS) entry which is preliminary data.</text>
</comment>